<dbReference type="EMBL" id="NHYD01003376">
    <property type="protein sequence ID" value="PPQ79363.1"/>
    <property type="molecule type" value="Genomic_DNA"/>
</dbReference>
<keyword evidence="1" id="KW-1133">Transmembrane helix</keyword>
<gene>
    <name evidence="3" type="ORF">CVT25_002633</name>
</gene>
<evidence type="ECO:0000313" key="3">
    <source>
        <dbReference type="EMBL" id="PPQ79363.1"/>
    </source>
</evidence>
<feature type="signal peptide" evidence="2">
    <location>
        <begin position="1"/>
        <end position="20"/>
    </location>
</feature>
<sequence>MFKHFCLGATLLLLLDSSFANTEIVNFSAAEDYSVDLPFTQTWPIFHPESSSTRLNVTSAKLGTVIPQEICPDLDKWRPERQHWCPHEHWVVLDLDQGQWRHFDRFTLRISWAAFNPTDFSIKVYNPTALDAFSDRTHSAISSKTRRKYARIQLVHTGVLTPPVNDTLDAILRHEVPFILTLEPLHLGIIPSSVIPVIGAILVAIVLGLPLSGRINSYLHSIVEQVNTKKKKS</sequence>
<comment type="caution">
    <text evidence="3">The sequence shown here is derived from an EMBL/GenBank/DDBJ whole genome shotgun (WGS) entry which is preliminary data.</text>
</comment>
<dbReference type="STRING" id="93625.A0A409WLD0"/>
<reference evidence="3 4" key="1">
    <citation type="journal article" date="2018" name="Evol. Lett.">
        <title>Horizontal gene cluster transfer increased hallucinogenic mushroom diversity.</title>
        <authorList>
            <person name="Reynolds H.T."/>
            <person name="Vijayakumar V."/>
            <person name="Gluck-Thaler E."/>
            <person name="Korotkin H.B."/>
            <person name="Matheny P.B."/>
            <person name="Slot J.C."/>
        </authorList>
    </citation>
    <scope>NUCLEOTIDE SEQUENCE [LARGE SCALE GENOMIC DNA]</scope>
    <source>
        <strain evidence="3 4">2631</strain>
    </source>
</reference>
<keyword evidence="4" id="KW-1185">Reference proteome</keyword>
<organism evidence="3 4">
    <name type="scientific">Psilocybe cyanescens</name>
    <dbReference type="NCBI Taxonomy" id="93625"/>
    <lineage>
        <taxon>Eukaryota</taxon>
        <taxon>Fungi</taxon>
        <taxon>Dikarya</taxon>
        <taxon>Basidiomycota</taxon>
        <taxon>Agaricomycotina</taxon>
        <taxon>Agaricomycetes</taxon>
        <taxon>Agaricomycetidae</taxon>
        <taxon>Agaricales</taxon>
        <taxon>Agaricineae</taxon>
        <taxon>Strophariaceae</taxon>
        <taxon>Psilocybe</taxon>
    </lineage>
</organism>
<evidence type="ECO:0000256" key="2">
    <source>
        <dbReference type="SAM" id="SignalP"/>
    </source>
</evidence>
<dbReference type="InParanoid" id="A0A409WLD0"/>
<dbReference type="Proteomes" id="UP000283269">
    <property type="component" value="Unassembled WGS sequence"/>
</dbReference>
<dbReference type="OrthoDB" id="3360032at2759"/>
<evidence type="ECO:0000256" key="1">
    <source>
        <dbReference type="SAM" id="Phobius"/>
    </source>
</evidence>
<feature type="chain" id="PRO_5018994236" evidence="2">
    <location>
        <begin position="21"/>
        <end position="233"/>
    </location>
</feature>
<protein>
    <submittedName>
        <fullName evidence="3">Uncharacterized protein</fullName>
    </submittedName>
</protein>
<feature type="transmembrane region" description="Helical" evidence="1">
    <location>
        <begin position="185"/>
        <end position="209"/>
    </location>
</feature>
<proteinExistence type="predicted"/>
<dbReference type="AlphaFoldDB" id="A0A409WLD0"/>
<name>A0A409WLD0_PSICY</name>
<keyword evidence="2" id="KW-0732">Signal</keyword>
<keyword evidence="1" id="KW-0472">Membrane</keyword>
<accession>A0A409WLD0</accession>
<keyword evidence="1" id="KW-0812">Transmembrane</keyword>
<evidence type="ECO:0000313" key="4">
    <source>
        <dbReference type="Proteomes" id="UP000283269"/>
    </source>
</evidence>